<feature type="chain" id="PRO_5021315743" evidence="1">
    <location>
        <begin position="21"/>
        <end position="267"/>
    </location>
</feature>
<dbReference type="EMBL" id="VIFY01000016">
    <property type="protein sequence ID" value="TQB75739.1"/>
    <property type="molecule type" value="Genomic_DNA"/>
</dbReference>
<dbReference type="Proteomes" id="UP000319663">
    <property type="component" value="Unassembled WGS sequence"/>
</dbReference>
<proteinExistence type="predicted"/>
<sequence length="267" mass="30334">MRLVAIFLWLLFAFSPITEAASALIHNYEAIYFYYGYLVDLAINGDKRSIGPRCTPDPESHRSVCTVAEFVKSIMSDYDAARMRPSTLGDTTSPGDLDALAEDMLNWHYTNYALGRLVRGNEDRHSVLLRRVTNILNYARHNRPTVLSGNILAQAKLALLSVHAEREKDILQHKIREFRRIFPQAVVRKRTVFLENIVAFEDIDWAATAEATAQYTNENLAALLREMKRWCSNPGGQDREFLNHWRLLGSIRTQSDSLGSLASCMAL</sequence>
<keyword evidence="3" id="KW-1185">Reference proteome</keyword>
<evidence type="ECO:0000313" key="2">
    <source>
        <dbReference type="EMBL" id="TQB75739.1"/>
    </source>
</evidence>
<dbReference type="AlphaFoldDB" id="A0A507R2S8"/>
<reference evidence="2 3" key="1">
    <citation type="submission" date="2019-06" db="EMBL/GenBank/DDBJ databases">
        <title>Wine fermentation using esterase from Monascus purpureus.</title>
        <authorList>
            <person name="Geng C."/>
            <person name="Zhang Y."/>
        </authorList>
    </citation>
    <scope>NUCLEOTIDE SEQUENCE [LARGE SCALE GENOMIC DNA]</scope>
    <source>
        <strain evidence="2">HQ1</strain>
    </source>
</reference>
<evidence type="ECO:0000256" key="1">
    <source>
        <dbReference type="SAM" id="SignalP"/>
    </source>
</evidence>
<name>A0A507R2S8_MONPU</name>
<evidence type="ECO:0000313" key="3">
    <source>
        <dbReference type="Proteomes" id="UP000319663"/>
    </source>
</evidence>
<keyword evidence="1" id="KW-0732">Signal</keyword>
<organism evidence="2 3">
    <name type="scientific">Monascus purpureus</name>
    <name type="common">Red mold</name>
    <name type="synonym">Monascus anka</name>
    <dbReference type="NCBI Taxonomy" id="5098"/>
    <lineage>
        <taxon>Eukaryota</taxon>
        <taxon>Fungi</taxon>
        <taxon>Dikarya</taxon>
        <taxon>Ascomycota</taxon>
        <taxon>Pezizomycotina</taxon>
        <taxon>Eurotiomycetes</taxon>
        <taxon>Eurotiomycetidae</taxon>
        <taxon>Eurotiales</taxon>
        <taxon>Aspergillaceae</taxon>
        <taxon>Monascus</taxon>
    </lineage>
</organism>
<gene>
    <name evidence="2" type="ORF">MPDQ_002039</name>
</gene>
<dbReference type="OrthoDB" id="4365521at2759"/>
<comment type="caution">
    <text evidence="2">The sequence shown here is derived from an EMBL/GenBank/DDBJ whole genome shotgun (WGS) entry which is preliminary data.</text>
</comment>
<accession>A0A507R2S8</accession>
<protein>
    <submittedName>
        <fullName evidence="2">Uncharacterized protein</fullName>
    </submittedName>
</protein>
<feature type="signal peptide" evidence="1">
    <location>
        <begin position="1"/>
        <end position="20"/>
    </location>
</feature>